<dbReference type="EMBL" id="JAWDJX010000010">
    <property type="protein sequence ID" value="KAK3054895.1"/>
    <property type="molecule type" value="Genomic_DNA"/>
</dbReference>
<accession>A0AAJ0DIT6</accession>
<gene>
    <name evidence="2" type="ORF">LTR09_004053</name>
</gene>
<dbReference type="PANTHER" id="PTHR42085">
    <property type="entry name" value="F-BOX DOMAIN-CONTAINING PROTEIN"/>
    <property type="match status" value="1"/>
</dbReference>
<dbReference type="AlphaFoldDB" id="A0AAJ0DIT6"/>
<dbReference type="InterPro" id="IPR038883">
    <property type="entry name" value="AN11006-like"/>
</dbReference>
<dbReference type="PANTHER" id="PTHR42085:SF2">
    <property type="entry name" value="F-BOX DOMAIN-CONTAINING PROTEIN"/>
    <property type="match status" value="1"/>
</dbReference>
<sequence>MGTPKKPKEHDVTRLRSRLNLDEPSANTGQSLSPATMSRRDTHLTSPPAANDALISRETTYDEQMQSQLLRLPREVRDMILEHLIVQEKAIYTNRLSKWVSKERDTVDNWLALSLTCRQLHNEAHKVFFTQNCFAFEVKTGKIVSRRQGTTRTARPLPQIPAHQMRFIRRFELYRWRYCAETRLVCCVKSGDLETKVVCEGQIVPGGRPDTQENIEKELLRAAHPVVEVLKEAMRDGKGLTVDVLCAGAAKLLEQWPIQEQSS</sequence>
<reference evidence="2" key="1">
    <citation type="submission" date="2023-04" db="EMBL/GenBank/DDBJ databases">
        <title>Black Yeasts Isolated from many extreme environments.</title>
        <authorList>
            <person name="Coleine C."/>
            <person name="Stajich J.E."/>
            <person name="Selbmann L."/>
        </authorList>
    </citation>
    <scope>NUCLEOTIDE SEQUENCE</scope>
    <source>
        <strain evidence="2">CCFEE 5312</strain>
    </source>
</reference>
<organism evidence="2 3">
    <name type="scientific">Extremus antarcticus</name>
    <dbReference type="NCBI Taxonomy" id="702011"/>
    <lineage>
        <taxon>Eukaryota</taxon>
        <taxon>Fungi</taxon>
        <taxon>Dikarya</taxon>
        <taxon>Ascomycota</taxon>
        <taxon>Pezizomycotina</taxon>
        <taxon>Dothideomycetes</taxon>
        <taxon>Dothideomycetidae</taxon>
        <taxon>Mycosphaerellales</taxon>
        <taxon>Extremaceae</taxon>
        <taxon>Extremus</taxon>
    </lineage>
</organism>
<comment type="caution">
    <text evidence="2">The sequence shown here is derived from an EMBL/GenBank/DDBJ whole genome shotgun (WGS) entry which is preliminary data.</text>
</comment>
<feature type="region of interest" description="Disordered" evidence="1">
    <location>
        <begin position="1"/>
        <end position="49"/>
    </location>
</feature>
<evidence type="ECO:0000256" key="1">
    <source>
        <dbReference type="SAM" id="MobiDB-lite"/>
    </source>
</evidence>
<keyword evidence="3" id="KW-1185">Reference proteome</keyword>
<evidence type="ECO:0000313" key="3">
    <source>
        <dbReference type="Proteomes" id="UP001271007"/>
    </source>
</evidence>
<evidence type="ECO:0000313" key="2">
    <source>
        <dbReference type="EMBL" id="KAK3054895.1"/>
    </source>
</evidence>
<proteinExistence type="predicted"/>
<feature type="compositionally biased region" description="Basic and acidic residues" evidence="1">
    <location>
        <begin position="1"/>
        <end position="14"/>
    </location>
</feature>
<feature type="compositionally biased region" description="Polar residues" evidence="1">
    <location>
        <begin position="25"/>
        <end position="36"/>
    </location>
</feature>
<protein>
    <submittedName>
        <fullName evidence="2">Uncharacterized protein</fullName>
    </submittedName>
</protein>
<name>A0AAJ0DIT6_9PEZI</name>
<dbReference type="Proteomes" id="UP001271007">
    <property type="component" value="Unassembled WGS sequence"/>
</dbReference>